<comment type="caution">
    <text evidence="2">The sequence shown here is derived from an EMBL/GenBank/DDBJ whole genome shotgun (WGS) entry which is preliminary data.</text>
</comment>
<sequence>MTTIYRWKARLTKDETRKFRQLEAENQRLKKLVADLSLDNAMLKEVVGRKW</sequence>
<organism evidence="2 3">
    <name type="scientific">Deinococcus arenae</name>
    <dbReference type="NCBI Taxonomy" id="1452751"/>
    <lineage>
        <taxon>Bacteria</taxon>
        <taxon>Thermotogati</taxon>
        <taxon>Deinococcota</taxon>
        <taxon>Deinococci</taxon>
        <taxon>Deinococcales</taxon>
        <taxon>Deinococcaceae</taxon>
        <taxon>Deinococcus</taxon>
    </lineage>
</organism>
<protein>
    <recommendedName>
        <fullName evidence="4">Transposase</fullName>
    </recommendedName>
</protein>
<reference evidence="3" key="1">
    <citation type="journal article" date="2019" name="Int. J. Syst. Evol. Microbiol.">
        <title>The Global Catalogue of Microorganisms (GCM) 10K type strain sequencing project: providing services to taxonomists for standard genome sequencing and annotation.</title>
        <authorList>
            <consortium name="The Broad Institute Genomics Platform"/>
            <consortium name="The Broad Institute Genome Sequencing Center for Infectious Disease"/>
            <person name="Wu L."/>
            <person name="Ma J."/>
        </authorList>
    </citation>
    <scope>NUCLEOTIDE SEQUENCE [LARGE SCALE GENOMIC DNA]</scope>
    <source>
        <strain evidence="3">JCM 31047</strain>
    </source>
</reference>
<dbReference type="AlphaFoldDB" id="A0A8H9GIY6"/>
<feature type="coiled-coil region" evidence="1">
    <location>
        <begin position="12"/>
        <end position="39"/>
    </location>
</feature>
<accession>A0A8H9GIY6</accession>
<evidence type="ECO:0000256" key="1">
    <source>
        <dbReference type="SAM" id="Coils"/>
    </source>
</evidence>
<dbReference type="Proteomes" id="UP000600547">
    <property type="component" value="Unassembled WGS sequence"/>
</dbReference>
<evidence type="ECO:0000313" key="2">
    <source>
        <dbReference type="EMBL" id="GGM32251.1"/>
    </source>
</evidence>
<evidence type="ECO:0000313" key="3">
    <source>
        <dbReference type="Proteomes" id="UP000600547"/>
    </source>
</evidence>
<dbReference type="EMBL" id="BMQG01000002">
    <property type="protein sequence ID" value="GGM32251.1"/>
    <property type="molecule type" value="Genomic_DNA"/>
</dbReference>
<gene>
    <name evidence="2" type="ORF">GCM10008956_05530</name>
</gene>
<proteinExistence type="predicted"/>
<keyword evidence="1" id="KW-0175">Coiled coil</keyword>
<evidence type="ECO:0008006" key="4">
    <source>
        <dbReference type="Google" id="ProtNLM"/>
    </source>
</evidence>
<name>A0A8H9GIY6_9DEIO</name>
<keyword evidence="3" id="KW-1185">Reference proteome</keyword>